<dbReference type="SMART" id="SM01057">
    <property type="entry name" value="Carb_anhydrase"/>
    <property type="match status" value="2"/>
</dbReference>
<dbReference type="PANTHER" id="PTHR18952:SF200">
    <property type="entry name" value="CARBONIC ANHYDRASE"/>
    <property type="match status" value="1"/>
</dbReference>
<dbReference type="SUPFAM" id="SSF51069">
    <property type="entry name" value="Carbonic anhydrase"/>
    <property type="match status" value="2"/>
</dbReference>
<keyword evidence="3 7" id="KW-0479">Metal-binding</keyword>
<dbReference type="InterPro" id="IPR036398">
    <property type="entry name" value="CA_dom_sf"/>
</dbReference>
<feature type="chain" id="PRO_5025093415" description="Carbonic anhydrase" evidence="7">
    <location>
        <begin position="21"/>
        <end position="408"/>
    </location>
</feature>
<dbReference type="FunFam" id="3.10.200.10:FF:000003">
    <property type="entry name" value="Carbonic anhydrase 12"/>
    <property type="match status" value="1"/>
</dbReference>
<dbReference type="GO" id="GO:0005886">
    <property type="term" value="C:plasma membrane"/>
    <property type="evidence" value="ECO:0007669"/>
    <property type="project" value="TreeGrafter"/>
</dbReference>
<dbReference type="Pfam" id="PF00194">
    <property type="entry name" value="Carb_anhydrase"/>
    <property type="match status" value="2"/>
</dbReference>
<evidence type="ECO:0000259" key="9">
    <source>
        <dbReference type="PROSITE" id="PS51144"/>
    </source>
</evidence>
<comment type="cofactor">
    <cofactor evidence="7">
        <name>Zn(2+)</name>
        <dbReference type="ChEBI" id="CHEBI:29105"/>
    </cofactor>
</comment>
<dbReference type="GO" id="GO:0008270">
    <property type="term" value="F:zinc ion binding"/>
    <property type="evidence" value="ECO:0007669"/>
    <property type="project" value="UniProtKB-UniRule"/>
</dbReference>
<dbReference type="PROSITE" id="PS51144">
    <property type="entry name" value="ALPHA_CA_2"/>
    <property type="match status" value="2"/>
</dbReference>
<comment type="catalytic activity">
    <reaction evidence="7">
        <text>hydrogencarbonate + H(+) = CO2 + H2O</text>
        <dbReference type="Rhea" id="RHEA:10748"/>
        <dbReference type="ChEBI" id="CHEBI:15377"/>
        <dbReference type="ChEBI" id="CHEBI:15378"/>
        <dbReference type="ChEBI" id="CHEBI:16526"/>
        <dbReference type="ChEBI" id="CHEBI:17544"/>
        <dbReference type="EC" id="4.2.1.1"/>
    </reaction>
</comment>
<evidence type="ECO:0000256" key="7">
    <source>
        <dbReference type="RuleBase" id="RU367011"/>
    </source>
</evidence>
<evidence type="ECO:0000313" key="11">
    <source>
        <dbReference type="Proteomes" id="UP000261640"/>
    </source>
</evidence>
<sequence>MYLPFLLLCLSLGVVKKCAAGENWCYTGCEHTPTHWGDLPGSFCGEKRQSPIDIVTSQVQTDPNLLNFTFTNFFSQHVKSLTNNGHTVKCTLEGNTAEINGGGLNGTYSLDHFHFHWGDTEQLPGSEHSINGYRYPMEMHIVTVKKGLTLDQALASSDGVAVLGFFIDATDNGNMSRPWGELTSLLPNSTGHETTVNSSLSINDLIGNVDLTKFYRYMGSLTTPNCTEAVVWTVFYEPIKINRNLIKQFPTKTRLTNIYRPTQDLNQRKVVASPATPLAKSDSWCYEDHCDYTVSQWPLLPQSYCAGARQSPINIDTQKAVVNELLGPFTYTNFNNKNIIKSFVNTGHSVQGVLKEDIVEVSGGGLGYVYSTVQFHLHWGSSPRDSMGSEHTVNSKGYPMEVDTNTKY</sequence>
<accession>A0A3Q3S5P6</accession>
<name>A0A3Q3S5P6_9TELE</name>
<dbReference type="PROSITE" id="PS00162">
    <property type="entry name" value="ALPHA_CA_1"/>
    <property type="match status" value="1"/>
</dbReference>
<organism evidence="10 11">
    <name type="scientific">Mastacembelus armatus</name>
    <name type="common">zig-zag eel</name>
    <dbReference type="NCBI Taxonomy" id="205130"/>
    <lineage>
        <taxon>Eukaryota</taxon>
        <taxon>Metazoa</taxon>
        <taxon>Chordata</taxon>
        <taxon>Craniata</taxon>
        <taxon>Vertebrata</taxon>
        <taxon>Euteleostomi</taxon>
        <taxon>Actinopterygii</taxon>
        <taxon>Neopterygii</taxon>
        <taxon>Teleostei</taxon>
        <taxon>Neoteleostei</taxon>
        <taxon>Acanthomorphata</taxon>
        <taxon>Anabantaria</taxon>
        <taxon>Synbranchiformes</taxon>
        <taxon>Mastacembelidae</taxon>
        <taxon>Mastacembelus</taxon>
    </lineage>
</organism>
<dbReference type="InterPro" id="IPR001148">
    <property type="entry name" value="CA_dom"/>
</dbReference>
<dbReference type="GeneTree" id="ENSGT00940000164039"/>
<dbReference type="PANTHER" id="PTHR18952">
    <property type="entry name" value="CARBONIC ANHYDRASE"/>
    <property type="match status" value="1"/>
</dbReference>
<dbReference type="GO" id="GO:0004089">
    <property type="term" value="F:carbonate dehydratase activity"/>
    <property type="evidence" value="ECO:0007669"/>
    <property type="project" value="UniProtKB-UniRule"/>
</dbReference>
<comment type="similarity">
    <text evidence="1 7">Belongs to the alpha-carbonic anhydrase family.</text>
</comment>
<evidence type="ECO:0000256" key="6">
    <source>
        <dbReference type="ARBA" id="ARBA00023239"/>
    </source>
</evidence>
<comment type="function">
    <text evidence="7">Reversible hydration of carbon dioxide.</text>
</comment>
<keyword evidence="11" id="KW-1185">Reference proteome</keyword>
<feature type="signal peptide" evidence="7">
    <location>
        <begin position="1"/>
        <end position="20"/>
    </location>
</feature>
<evidence type="ECO:0000256" key="8">
    <source>
        <dbReference type="SAM" id="MobiDB-lite"/>
    </source>
</evidence>
<protein>
    <recommendedName>
        <fullName evidence="2 7">Carbonic anhydrase</fullName>
        <ecNumber evidence="2 7">4.2.1.1</ecNumber>
    </recommendedName>
</protein>
<evidence type="ECO:0000256" key="4">
    <source>
        <dbReference type="ARBA" id="ARBA00022833"/>
    </source>
</evidence>
<dbReference type="InterPro" id="IPR023561">
    <property type="entry name" value="Carbonic_anhydrase_a-class"/>
</dbReference>
<reference evidence="10" key="1">
    <citation type="submission" date="2025-08" db="UniProtKB">
        <authorList>
            <consortium name="Ensembl"/>
        </authorList>
    </citation>
    <scope>IDENTIFICATION</scope>
</reference>
<evidence type="ECO:0000313" key="10">
    <source>
        <dbReference type="Ensembl" id="ENSMAMP00000017910.1"/>
    </source>
</evidence>
<evidence type="ECO:0000256" key="5">
    <source>
        <dbReference type="ARBA" id="ARBA00023180"/>
    </source>
</evidence>
<keyword evidence="5" id="KW-0325">Glycoprotein</keyword>
<proteinExistence type="inferred from homology"/>
<dbReference type="AlphaFoldDB" id="A0A3Q3S5P6"/>
<keyword evidence="7" id="KW-0732">Signal</keyword>
<evidence type="ECO:0000256" key="3">
    <source>
        <dbReference type="ARBA" id="ARBA00022723"/>
    </source>
</evidence>
<evidence type="ECO:0000256" key="2">
    <source>
        <dbReference type="ARBA" id="ARBA00012925"/>
    </source>
</evidence>
<keyword evidence="6 7" id="KW-0456">Lyase</keyword>
<dbReference type="Gene3D" id="3.10.200.10">
    <property type="entry name" value="Alpha carbonic anhydrase"/>
    <property type="match status" value="2"/>
</dbReference>
<dbReference type="Proteomes" id="UP000261640">
    <property type="component" value="Unplaced"/>
</dbReference>
<dbReference type="InterPro" id="IPR018338">
    <property type="entry name" value="Carbonic_anhydrase_a-class_CS"/>
</dbReference>
<feature type="domain" description="Alpha-carbonic anhydrase" evidence="9">
    <location>
        <begin position="22"/>
        <end position="274"/>
    </location>
</feature>
<feature type="domain" description="Alpha-carbonic anhydrase" evidence="9">
    <location>
        <begin position="282"/>
        <end position="408"/>
    </location>
</feature>
<reference evidence="10" key="2">
    <citation type="submission" date="2025-09" db="UniProtKB">
        <authorList>
            <consortium name="Ensembl"/>
        </authorList>
    </citation>
    <scope>IDENTIFICATION</scope>
</reference>
<evidence type="ECO:0000256" key="1">
    <source>
        <dbReference type="ARBA" id="ARBA00010718"/>
    </source>
</evidence>
<keyword evidence="4 7" id="KW-0862">Zinc</keyword>
<dbReference type="EC" id="4.2.1.1" evidence="2 7"/>
<feature type="region of interest" description="Disordered" evidence="8">
    <location>
        <begin position="386"/>
        <end position="408"/>
    </location>
</feature>
<dbReference type="Ensembl" id="ENSMAMT00000018384.2">
    <property type="protein sequence ID" value="ENSMAMP00000017910.1"/>
    <property type="gene ID" value="ENSMAMG00000012119.2"/>
</dbReference>